<accession>X1RGS6</accession>
<evidence type="ECO:0000259" key="1">
    <source>
        <dbReference type="Pfam" id="PF17762"/>
    </source>
</evidence>
<dbReference type="InterPro" id="IPR041468">
    <property type="entry name" value="HTH_ParB/Spo0J"/>
</dbReference>
<dbReference type="Pfam" id="PF17762">
    <property type="entry name" value="HTH_ParB"/>
    <property type="match status" value="1"/>
</dbReference>
<organism evidence="2">
    <name type="scientific">marine sediment metagenome</name>
    <dbReference type="NCBI Taxonomy" id="412755"/>
    <lineage>
        <taxon>unclassified sequences</taxon>
        <taxon>metagenomes</taxon>
        <taxon>ecological metagenomes</taxon>
    </lineage>
</organism>
<dbReference type="PANTHER" id="PTHR33375:SF1">
    <property type="entry name" value="CHROMOSOME-PARTITIONING PROTEIN PARB-RELATED"/>
    <property type="match status" value="1"/>
</dbReference>
<gene>
    <name evidence="2" type="ORF">S12H4_16633</name>
</gene>
<dbReference type="AlphaFoldDB" id="X1RGS6"/>
<feature type="domain" description="ParB/Spo0J HTH" evidence="1">
    <location>
        <begin position="9"/>
        <end position="107"/>
    </location>
</feature>
<dbReference type="SUPFAM" id="SSF109709">
    <property type="entry name" value="KorB DNA-binding domain-like"/>
    <property type="match status" value="1"/>
</dbReference>
<dbReference type="Gene3D" id="1.10.10.2830">
    <property type="match status" value="1"/>
</dbReference>
<proteinExistence type="predicted"/>
<evidence type="ECO:0000313" key="2">
    <source>
        <dbReference type="EMBL" id="GAI79818.1"/>
    </source>
</evidence>
<protein>
    <recommendedName>
        <fullName evidence="1">ParB/Spo0J HTH domain-containing protein</fullName>
    </recommendedName>
</protein>
<dbReference type="InterPro" id="IPR050336">
    <property type="entry name" value="Chromosome_partition/occlusion"/>
</dbReference>
<dbReference type="GO" id="GO:0007059">
    <property type="term" value="P:chromosome segregation"/>
    <property type="evidence" value="ECO:0007669"/>
    <property type="project" value="TreeGrafter"/>
</dbReference>
<reference evidence="2" key="1">
    <citation type="journal article" date="2014" name="Front. Microbiol.">
        <title>High frequency of phylogenetically diverse reductive dehalogenase-homologous genes in deep subseafloor sedimentary metagenomes.</title>
        <authorList>
            <person name="Kawai M."/>
            <person name="Futagami T."/>
            <person name="Toyoda A."/>
            <person name="Takaki Y."/>
            <person name="Nishi S."/>
            <person name="Hori S."/>
            <person name="Arai W."/>
            <person name="Tsubouchi T."/>
            <person name="Morono Y."/>
            <person name="Uchiyama I."/>
            <person name="Ito T."/>
            <person name="Fujiyama A."/>
            <person name="Inagaki F."/>
            <person name="Takami H."/>
        </authorList>
    </citation>
    <scope>NUCLEOTIDE SEQUENCE</scope>
    <source>
        <strain evidence="2">Expedition CK06-06</strain>
    </source>
</reference>
<name>X1RGS6_9ZZZZ</name>
<sequence length="185" mass="20886">HENIKRVPLHHIDQGDTFVMMREKLHMTEMDIAATVGKSVAYVSQHISLVSQDPNIVMAVRDNSISFSQARSLLTVTNKSQRNHFLFLCQNSGATIETLEGWIKDWKNSLILNPPPAASEESVSYPQDRPYDFRLCQACGKATEITRIRQVFYCPECDLALKKAISEENLKNISNNSPPDAQELP</sequence>
<dbReference type="GO" id="GO:0005694">
    <property type="term" value="C:chromosome"/>
    <property type="evidence" value="ECO:0007669"/>
    <property type="project" value="TreeGrafter"/>
</dbReference>
<feature type="non-terminal residue" evidence="2">
    <location>
        <position position="1"/>
    </location>
</feature>
<dbReference type="EMBL" id="BARW01008057">
    <property type="protein sequence ID" value="GAI79818.1"/>
    <property type="molecule type" value="Genomic_DNA"/>
</dbReference>
<dbReference type="PANTHER" id="PTHR33375">
    <property type="entry name" value="CHROMOSOME-PARTITIONING PROTEIN PARB-RELATED"/>
    <property type="match status" value="1"/>
</dbReference>
<comment type="caution">
    <text evidence="2">The sequence shown here is derived from an EMBL/GenBank/DDBJ whole genome shotgun (WGS) entry which is preliminary data.</text>
</comment>